<dbReference type="PANTHER" id="PTHR46268">
    <property type="entry name" value="STRESS RESPONSE PROTEIN NHAX"/>
    <property type="match status" value="1"/>
</dbReference>
<feature type="domain" description="UspA" evidence="2">
    <location>
        <begin position="10"/>
        <end position="146"/>
    </location>
</feature>
<dbReference type="AlphaFoldDB" id="A0A2T1DMP2"/>
<evidence type="ECO:0000256" key="1">
    <source>
        <dbReference type="ARBA" id="ARBA00008791"/>
    </source>
</evidence>
<dbReference type="STRING" id="1920490.GCA_001895925_01767"/>
<dbReference type="Pfam" id="PF00582">
    <property type="entry name" value="Usp"/>
    <property type="match status" value="1"/>
</dbReference>
<dbReference type="CDD" id="cd00293">
    <property type="entry name" value="USP-like"/>
    <property type="match status" value="1"/>
</dbReference>
<gene>
    <name evidence="3" type="ORF">C7B65_03885</name>
</gene>
<reference evidence="3 4" key="2">
    <citation type="submission" date="2018-03" db="EMBL/GenBank/DDBJ databases">
        <title>The ancient ancestry and fast evolution of plastids.</title>
        <authorList>
            <person name="Moore K.R."/>
            <person name="Magnabosco C."/>
            <person name="Momper L."/>
            <person name="Gold D.A."/>
            <person name="Bosak T."/>
            <person name="Fournier G.P."/>
        </authorList>
    </citation>
    <scope>NUCLEOTIDE SEQUENCE [LARGE SCALE GENOMIC DNA]</scope>
    <source>
        <strain evidence="3 4">ULC007</strain>
    </source>
</reference>
<dbReference type="InterPro" id="IPR014729">
    <property type="entry name" value="Rossmann-like_a/b/a_fold"/>
</dbReference>
<dbReference type="SUPFAM" id="SSF52402">
    <property type="entry name" value="Adenine nucleotide alpha hydrolases-like"/>
    <property type="match status" value="1"/>
</dbReference>
<name>A0A2T1DMP2_9CYAN</name>
<dbReference type="EMBL" id="PVWG01000002">
    <property type="protein sequence ID" value="PSB21725.1"/>
    <property type="molecule type" value="Genomic_DNA"/>
</dbReference>
<dbReference type="InterPro" id="IPR006016">
    <property type="entry name" value="UspA"/>
</dbReference>
<keyword evidence="4" id="KW-1185">Reference proteome</keyword>
<sequence>MFIDQRDIAMLNRILIALDNSKNPQPVFSTAIAWAKINDSRLLLLNVLSNQSDHTQNNLAEWESYCVSDLEELRSLSHIVNKVGLMADIAQPLGHTGQKICELANSWGADLIILGQPDVMADPENVLNDVGHYVIHHAPCPTLVVPHQCDRVFESDIDAINEHYATQRTAALSAV</sequence>
<reference evidence="3 4" key="1">
    <citation type="submission" date="2018-02" db="EMBL/GenBank/DDBJ databases">
        <authorList>
            <person name="Cohen D.B."/>
            <person name="Kent A.D."/>
        </authorList>
    </citation>
    <scope>NUCLEOTIDE SEQUENCE [LARGE SCALE GENOMIC DNA]</scope>
    <source>
        <strain evidence="3 4">ULC007</strain>
    </source>
</reference>
<evidence type="ECO:0000259" key="2">
    <source>
        <dbReference type="Pfam" id="PF00582"/>
    </source>
</evidence>
<proteinExistence type="inferred from homology"/>
<evidence type="ECO:0000313" key="4">
    <source>
        <dbReference type="Proteomes" id="UP000238634"/>
    </source>
</evidence>
<organism evidence="3 4">
    <name type="scientific">Phormidesmis priestleyi ULC007</name>
    <dbReference type="NCBI Taxonomy" id="1920490"/>
    <lineage>
        <taxon>Bacteria</taxon>
        <taxon>Bacillati</taxon>
        <taxon>Cyanobacteriota</taxon>
        <taxon>Cyanophyceae</taxon>
        <taxon>Leptolyngbyales</taxon>
        <taxon>Leptolyngbyaceae</taxon>
        <taxon>Phormidesmis</taxon>
    </lineage>
</organism>
<accession>A0A2T1DMP2</accession>
<dbReference type="PRINTS" id="PR01438">
    <property type="entry name" value="UNVRSLSTRESS"/>
</dbReference>
<comment type="similarity">
    <text evidence="1">Belongs to the universal stress protein A family.</text>
</comment>
<comment type="caution">
    <text evidence="3">The sequence shown here is derived from an EMBL/GenBank/DDBJ whole genome shotgun (WGS) entry which is preliminary data.</text>
</comment>
<dbReference type="InterPro" id="IPR006015">
    <property type="entry name" value="Universal_stress_UspA"/>
</dbReference>
<dbReference type="PANTHER" id="PTHR46268:SF8">
    <property type="entry name" value="UNIVERSAL STRESS PROTEIN SLL1388"/>
    <property type="match status" value="1"/>
</dbReference>
<evidence type="ECO:0000313" key="3">
    <source>
        <dbReference type="EMBL" id="PSB21725.1"/>
    </source>
</evidence>
<dbReference type="Proteomes" id="UP000238634">
    <property type="component" value="Unassembled WGS sequence"/>
</dbReference>
<dbReference type="Gene3D" id="3.40.50.620">
    <property type="entry name" value="HUPs"/>
    <property type="match status" value="1"/>
</dbReference>
<protein>
    <submittedName>
        <fullName evidence="3">Universal stress protein</fullName>
    </submittedName>
</protein>